<evidence type="ECO:0000313" key="2">
    <source>
        <dbReference type="EMBL" id="RRH88437.1"/>
    </source>
</evidence>
<evidence type="ECO:0000313" key="5">
    <source>
        <dbReference type="Proteomes" id="UP000271590"/>
    </source>
</evidence>
<evidence type="ECO:0000259" key="1">
    <source>
        <dbReference type="PROSITE" id="PS51704"/>
    </source>
</evidence>
<keyword evidence="4" id="KW-1185">Reference proteome</keyword>
<dbReference type="Proteomes" id="UP000271137">
    <property type="component" value="Unassembled WGS sequence"/>
</dbReference>
<comment type="caution">
    <text evidence="2">The sequence shown here is derived from an EMBL/GenBank/DDBJ whole genome shotgun (WGS) entry which is preliminary data.</text>
</comment>
<dbReference type="Pfam" id="PF03009">
    <property type="entry name" value="GDPD"/>
    <property type="match status" value="1"/>
</dbReference>
<dbReference type="EMBL" id="RXFQ01000005">
    <property type="protein sequence ID" value="RSZ38666.1"/>
    <property type="molecule type" value="Genomic_DNA"/>
</dbReference>
<dbReference type="PANTHER" id="PTHR43805">
    <property type="entry name" value="GLYCEROPHOSPHORYL DIESTER PHOSPHODIESTERASE"/>
    <property type="match status" value="1"/>
</dbReference>
<dbReference type="GO" id="GO:0006629">
    <property type="term" value="P:lipid metabolic process"/>
    <property type="evidence" value="ECO:0007669"/>
    <property type="project" value="InterPro"/>
</dbReference>
<sequence>MRKRGRWRRTLRGLAGFLAVAATGSMLLFAGNQSRWLEPPAARPFLLSHRGVHQTFDTHGLRNDTCTAARIHAPTHALIENTLDSMRAAFDAGADMVEFDVHPTRDGAFAVFHDWRLECRTDGRGVVRDHTLAQLQALDVGHGYTADGGRTYPLRGKGIGLMPSLAQVLDAFPARRFLIHMKSRDPEEGRLLAGHLAALDAAQRDRLAVYGSDEPVGALEQALPGIRVAPRRALVQCLLRYAALGWSGYMPEACRGGLMLVPANVAPWLWGWPHRLQRRLEAAGTQLVVVGPYAGGDFSSGIDSAEALAKLPADYRGGLWTNRIERIGPAVRSGLPD</sequence>
<dbReference type="PROSITE" id="PS51704">
    <property type="entry name" value="GP_PDE"/>
    <property type="match status" value="1"/>
</dbReference>
<dbReference type="PANTHER" id="PTHR43805:SF1">
    <property type="entry name" value="GP-PDE DOMAIN-CONTAINING PROTEIN"/>
    <property type="match status" value="1"/>
</dbReference>
<reference evidence="3 4" key="2">
    <citation type="submission" date="2018-12" db="EMBL/GenBank/DDBJ databases">
        <title>The genome sequences of strain 502.</title>
        <authorList>
            <person name="Gao J."/>
            <person name="Sun J."/>
        </authorList>
    </citation>
    <scope>NUCLEOTIDE SEQUENCE [LARGE SCALE GENOMIC DNA]</scope>
    <source>
        <strain evidence="3 4">502</strain>
    </source>
</reference>
<accession>A0A3P3EQ92</accession>
<proteinExistence type="predicted"/>
<dbReference type="RefSeq" id="WP_124958704.1">
    <property type="nucleotide sequence ID" value="NZ_CBFHCE010000169.1"/>
</dbReference>
<feature type="domain" description="GP-PDE" evidence="1">
    <location>
        <begin position="65"/>
        <end position="331"/>
    </location>
</feature>
<name>A0A3P3EQ92_9BURK</name>
<evidence type="ECO:0000313" key="4">
    <source>
        <dbReference type="Proteomes" id="UP000271137"/>
    </source>
</evidence>
<dbReference type="EMBL" id="RQXU01000006">
    <property type="protein sequence ID" value="RRH88437.1"/>
    <property type="molecule type" value="Genomic_DNA"/>
</dbReference>
<dbReference type="SUPFAM" id="SSF51695">
    <property type="entry name" value="PLC-like phosphodiesterases"/>
    <property type="match status" value="1"/>
</dbReference>
<gene>
    <name evidence="2" type="ORF">EH244_12410</name>
    <name evidence="3" type="ORF">EJO66_09760</name>
</gene>
<dbReference type="InterPro" id="IPR030395">
    <property type="entry name" value="GP_PDE_dom"/>
</dbReference>
<dbReference type="InterPro" id="IPR017946">
    <property type="entry name" value="PLC-like_Pdiesterase_TIM-brl"/>
</dbReference>
<reference evidence="2 5" key="1">
    <citation type="submission" date="2018-11" db="EMBL/GenBank/DDBJ databases">
        <title>The genome of Variovorax sp T529.</title>
        <authorList>
            <person name="Gao J."/>
        </authorList>
    </citation>
    <scope>NUCLEOTIDE SEQUENCE [LARGE SCALE GENOMIC DNA]</scope>
    <source>
        <strain evidence="2 5">T529</strain>
    </source>
</reference>
<organism evidence="2 5">
    <name type="scientific">Variovorax beijingensis</name>
    <dbReference type="NCBI Taxonomy" id="2496117"/>
    <lineage>
        <taxon>Bacteria</taxon>
        <taxon>Pseudomonadati</taxon>
        <taxon>Pseudomonadota</taxon>
        <taxon>Betaproteobacteria</taxon>
        <taxon>Burkholderiales</taxon>
        <taxon>Comamonadaceae</taxon>
        <taxon>Variovorax</taxon>
    </lineage>
</organism>
<dbReference type="AlphaFoldDB" id="A0A3P3EQ92"/>
<dbReference type="GO" id="GO:0008081">
    <property type="term" value="F:phosphoric diester hydrolase activity"/>
    <property type="evidence" value="ECO:0007669"/>
    <property type="project" value="InterPro"/>
</dbReference>
<protein>
    <submittedName>
        <fullName evidence="2">Glycerophosphodiester phosphodiesterase</fullName>
    </submittedName>
</protein>
<dbReference type="Proteomes" id="UP000271590">
    <property type="component" value="Unassembled WGS sequence"/>
</dbReference>
<evidence type="ECO:0000313" key="3">
    <source>
        <dbReference type="EMBL" id="RSZ38666.1"/>
    </source>
</evidence>
<dbReference type="Gene3D" id="3.20.20.190">
    <property type="entry name" value="Phosphatidylinositol (PI) phosphodiesterase"/>
    <property type="match status" value="1"/>
</dbReference>